<dbReference type="Gene3D" id="3.40.50.150">
    <property type="entry name" value="Vaccinia Virus protein VP39"/>
    <property type="match status" value="1"/>
</dbReference>
<organism evidence="1 2">
    <name type="scientific">Hydnomerulius pinastri MD-312</name>
    <dbReference type="NCBI Taxonomy" id="994086"/>
    <lineage>
        <taxon>Eukaryota</taxon>
        <taxon>Fungi</taxon>
        <taxon>Dikarya</taxon>
        <taxon>Basidiomycota</taxon>
        <taxon>Agaricomycotina</taxon>
        <taxon>Agaricomycetes</taxon>
        <taxon>Agaricomycetidae</taxon>
        <taxon>Boletales</taxon>
        <taxon>Boletales incertae sedis</taxon>
        <taxon>Leucogyrophana</taxon>
    </lineage>
</organism>
<dbReference type="GO" id="GO:0005829">
    <property type="term" value="C:cytosol"/>
    <property type="evidence" value="ECO:0007669"/>
    <property type="project" value="TreeGrafter"/>
</dbReference>
<dbReference type="PANTHER" id="PTHR14614">
    <property type="entry name" value="HEPATOCELLULAR CARCINOMA-ASSOCIATED ANTIGEN"/>
    <property type="match status" value="1"/>
</dbReference>
<dbReference type="SUPFAM" id="SSF53335">
    <property type="entry name" value="S-adenosyl-L-methionine-dependent methyltransferases"/>
    <property type="match status" value="1"/>
</dbReference>
<dbReference type="OrthoDB" id="2529286at2759"/>
<evidence type="ECO:0000313" key="1">
    <source>
        <dbReference type="EMBL" id="KIJ65163.1"/>
    </source>
</evidence>
<dbReference type="InterPro" id="IPR029063">
    <property type="entry name" value="SAM-dependent_MTases_sf"/>
</dbReference>
<accession>A0A0C9WAX6</accession>
<keyword evidence="2" id="KW-1185">Reference proteome</keyword>
<evidence type="ECO:0000313" key="2">
    <source>
        <dbReference type="Proteomes" id="UP000053820"/>
    </source>
</evidence>
<dbReference type="GO" id="GO:0032991">
    <property type="term" value="C:protein-containing complex"/>
    <property type="evidence" value="ECO:0007669"/>
    <property type="project" value="TreeGrafter"/>
</dbReference>
<dbReference type="Pfam" id="PF10294">
    <property type="entry name" value="Methyltransf_16"/>
    <property type="match status" value="2"/>
</dbReference>
<proteinExistence type="predicted"/>
<reference evidence="1 2" key="1">
    <citation type="submission" date="2014-04" db="EMBL/GenBank/DDBJ databases">
        <title>Evolutionary Origins and Diversification of the Mycorrhizal Mutualists.</title>
        <authorList>
            <consortium name="DOE Joint Genome Institute"/>
            <consortium name="Mycorrhizal Genomics Consortium"/>
            <person name="Kohler A."/>
            <person name="Kuo A."/>
            <person name="Nagy L.G."/>
            <person name="Floudas D."/>
            <person name="Copeland A."/>
            <person name="Barry K.W."/>
            <person name="Cichocki N."/>
            <person name="Veneault-Fourrey C."/>
            <person name="LaButti K."/>
            <person name="Lindquist E.A."/>
            <person name="Lipzen A."/>
            <person name="Lundell T."/>
            <person name="Morin E."/>
            <person name="Murat C."/>
            <person name="Riley R."/>
            <person name="Ohm R."/>
            <person name="Sun H."/>
            <person name="Tunlid A."/>
            <person name="Henrissat B."/>
            <person name="Grigoriev I.V."/>
            <person name="Hibbett D.S."/>
            <person name="Martin F."/>
        </authorList>
    </citation>
    <scope>NUCLEOTIDE SEQUENCE [LARGE SCALE GENOMIC DNA]</scope>
    <source>
        <strain evidence="1 2">MD-312</strain>
    </source>
</reference>
<dbReference type="AlphaFoldDB" id="A0A0C9WAX6"/>
<dbReference type="EMBL" id="KN839844">
    <property type="protein sequence ID" value="KIJ65163.1"/>
    <property type="molecule type" value="Genomic_DNA"/>
</dbReference>
<protein>
    <recommendedName>
        <fullName evidence="3">Elongation factor methyltransferase 6</fullName>
    </recommendedName>
</protein>
<dbReference type="PANTHER" id="PTHR14614:SF109">
    <property type="entry name" value="RIBOSOMAL LYSINE N-METHYLTRANSFERASE 5"/>
    <property type="match status" value="1"/>
</dbReference>
<evidence type="ECO:0008006" key="3">
    <source>
        <dbReference type="Google" id="ProtNLM"/>
    </source>
</evidence>
<dbReference type="InterPro" id="IPR019410">
    <property type="entry name" value="Methyltransf_16"/>
</dbReference>
<dbReference type="HOGENOM" id="CLU_1496410_0_0_1"/>
<dbReference type="GO" id="GO:0008757">
    <property type="term" value="F:S-adenosylmethionine-dependent methyltransferase activity"/>
    <property type="evidence" value="ECO:0007669"/>
    <property type="project" value="UniProtKB-ARBA"/>
</dbReference>
<gene>
    <name evidence="1" type="ORF">HYDPIDRAFT_111058</name>
</gene>
<dbReference type="Proteomes" id="UP000053820">
    <property type="component" value="Unassembled WGS sequence"/>
</dbReference>
<name>A0A0C9WAX6_9AGAM</name>
<sequence length="180" mass="19738">MCKSSGTGILGIALSPLVQRYTVTDIAPLLPLIRKNISLNATGWYHDSAGSLGGSKSNVTVEELDWMTLASLSSSQARARYCPVPSVPSPPESAPFNAWDLVLVVDCIYNPSLLPPLIDAIDAVSTAERTWVLVVAELRQEDVVREFLDLWLKCEGGKWRITRVEGLLELHYAVWAGQKC</sequence>